<organism evidence="9 10">
    <name type="scientific">Dentiscutata erythropus</name>
    <dbReference type="NCBI Taxonomy" id="1348616"/>
    <lineage>
        <taxon>Eukaryota</taxon>
        <taxon>Fungi</taxon>
        <taxon>Fungi incertae sedis</taxon>
        <taxon>Mucoromycota</taxon>
        <taxon>Glomeromycotina</taxon>
        <taxon>Glomeromycetes</taxon>
        <taxon>Diversisporales</taxon>
        <taxon>Gigasporaceae</taxon>
        <taxon>Dentiscutata</taxon>
    </lineage>
</organism>
<dbReference type="GO" id="GO:0005634">
    <property type="term" value="C:nucleus"/>
    <property type="evidence" value="ECO:0007669"/>
    <property type="project" value="UniProtKB-SubCell"/>
</dbReference>
<keyword evidence="4" id="KW-0995">Kinetochore</keyword>
<keyword evidence="5" id="KW-0539">Nucleus</keyword>
<gene>
    <name evidence="9" type="ORF">DERYTH_LOCUS2694</name>
</gene>
<dbReference type="AlphaFoldDB" id="A0A9N8ZIN6"/>
<evidence type="ECO:0000256" key="2">
    <source>
        <dbReference type="ARBA" id="ARBA00004629"/>
    </source>
</evidence>
<dbReference type="GO" id="GO:0007059">
    <property type="term" value="P:chromosome segregation"/>
    <property type="evidence" value="ECO:0007669"/>
    <property type="project" value="TreeGrafter"/>
</dbReference>
<evidence type="ECO:0000256" key="1">
    <source>
        <dbReference type="ARBA" id="ARBA00004123"/>
    </source>
</evidence>
<comment type="subcellular location">
    <subcellularLocation>
        <location evidence="2">Chromosome</location>
        <location evidence="2">Centromere</location>
        <location evidence="2">Kinetochore</location>
    </subcellularLocation>
    <subcellularLocation>
        <location evidence="1">Nucleus</location>
    </subcellularLocation>
</comment>
<evidence type="ECO:0000256" key="6">
    <source>
        <dbReference type="ARBA" id="ARBA00023328"/>
    </source>
</evidence>
<accession>A0A9N8ZIN6</accession>
<comment type="similarity">
    <text evidence="7">Belongs to the CENP-H/MCM16 family.</text>
</comment>
<sequence>MSLKFITEAANLLLQTTLSANVGFTEISINKENFIFTYKEEELLKLVERLELLKKQQREQEYALQIQQQISLSTFAEPTDEIELKKRIDEKKQILLDLRAKNLVKDKSIECIETGKVILTNIFPEGSQLSPQALYPFKILDMINERDRLVVEILKSHQELLKAQTELIELQQAVIKRHRDNRQLMKQINDMRTSISDDSGSQDTKMIQRTKRELADARAKREVVRNVLQGLILESGIDWAEDEHLLNLLLMIGEELYFNKKWDIYYYCDLKLFVGIECRQVWLIVSEADEPICISIAEMSLFVEYLSNARSICVGCVDHG</sequence>
<evidence type="ECO:0000313" key="10">
    <source>
        <dbReference type="Proteomes" id="UP000789405"/>
    </source>
</evidence>
<dbReference type="Proteomes" id="UP000789405">
    <property type="component" value="Unassembled WGS sequence"/>
</dbReference>
<dbReference type="GO" id="GO:0043515">
    <property type="term" value="F:kinetochore binding"/>
    <property type="evidence" value="ECO:0007669"/>
    <property type="project" value="TreeGrafter"/>
</dbReference>
<dbReference type="GO" id="GO:0007052">
    <property type="term" value="P:mitotic spindle organization"/>
    <property type="evidence" value="ECO:0007669"/>
    <property type="project" value="TreeGrafter"/>
</dbReference>
<comment type="caution">
    <text evidence="9">The sequence shown here is derived from an EMBL/GenBank/DDBJ whole genome shotgun (WGS) entry which is preliminary data.</text>
</comment>
<keyword evidence="10" id="KW-1185">Reference proteome</keyword>
<reference evidence="9" key="1">
    <citation type="submission" date="2021-06" db="EMBL/GenBank/DDBJ databases">
        <authorList>
            <person name="Kallberg Y."/>
            <person name="Tangrot J."/>
            <person name="Rosling A."/>
        </authorList>
    </citation>
    <scope>NUCLEOTIDE SEQUENCE</scope>
    <source>
        <strain evidence="9">MA453B</strain>
    </source>
</reference>
<dbReference type="PANTHER" id="PTHR48122">
    <property type="entry name" value="CENTROMERE PROTEIN H"/>
    <property type="match status" value="1"/>
</dbReference>
<dbReference type="GO" id="GO:0051382">
    <property type="term" value="P:kinetochore assembly"/>
    <property type="evidence" value="ECO:0007669"/>
    <property type="project" value="InterPro"/>
</dbReference>
<dbReference type="GO" id="GO:0000776">
    <property type="term" value="C:kinetochore"/>
    <property type="evidence" value="ECO:0007669"/>
    <property type="project" value="UniProtKB-KW"/>
</dbReference>
<dbReference type="OrthoDB" id="2274804at2759"/>
<dbReference type="InterPro" id="IPR008426">
    <property type="entry name" value="CENP-H_C"/>
</dbReference>
<evidence type="ECO:0000256" key="3">
    <source>
        <dbReference type="ARBA" id="ARBA00022454"/>
    </source>
</evidence>
<evidence type="ECO:0000256" key="4">
    <source>
        <dbReference type="ARBA" id="ARBA00022838"/>
    </source>
</evidence>
<name>A0A9N8ZIN6_9GLOM</name>
<proteinExistence type="inferred from homology"/>
<protein>
    <submittedName>
        <fullName evidence="9">2654_t:CDS:1</fullName>
    </submittedName>
</protein>
<evidence type="ECO:0000256" key="5">
    <source>
        <dbReference type="ARBA" id="ARBA00023242"/>
    </source>
</evidence>
<dbReference type="EMBL" id="CAJVPY010000882">
    <property type="protein sequence ID" value="CAG8496833.1"/>
    <property type="molecule type" value="Genomic_DNA"/>
</dbReference>
<dbReference type="InterPro" id="IPR040034">
    <property type="entry name" value="CENP-H"/>
</dbReference>
<keyword evidence="3" id="KW-0158">Chromosome</keyword>
<dbReference type="Pfam" id="PF05837">
    <property type="entry name" value="CENP-H"/>
    <property type="match status" value="1"/>
</dbReference>
<feature type="domain" description="Centromere protein H C-terminal" evidence="8">
    <location>
        <begin position="53"/>
        <end position="250"/>
    </location>
</feature>
<evidence type="ECO:0000313" key="9">
    <source>
        <dbReference type="EMBL" id="CAG8496833.1"/>
    </source>
</evidence>
<evidence type="ECO:0000259" key="8">
    <source>
        <dbReference type="Pfam" id="PF05837"/>
    </source>
</evidence>
<dbReference type="PANTHER" id="PTHR48122:SF1">
    <property type="entry name" value="CENTROMERE PROTEIN H"/>
    <property type="match status" value="1"/>
</dbReference>
<evidence type="ECO:0000256" key="7">
    <source>
        <dbReference type="ARBA" id="ARBA00025735"/>
    </source>
</evidence>
<keyword evidence="6" id="KW-0137">Centromere</keyword>